<keyword evidence="2" id="KW-0645">Protease</keyword>
<evidence type="ECO:0000313" key="2">
    <source>
        <dbReference type="EMBL" id="PWV97745.1"/>
    </source>
</evidence>
<dbReference type="AlphaFoldDB" id="A0A317PDL6"/>
<dbReference type="Pfam" id="PF13365">
    <property type="entry name" value="Trypsin_2"/>
    <property type="match status" value="1"/>
</dbReference>
<reference evidence="2 3" key="1">
    <citation type="submission" date="2018-05" db="EMBL/GenBank/DDBJ databases">
        <title>Genomic Encyclopedia of Type Strains, Phase IV (KMG-IV): sequencing the most valuable type-strain genomes for metagenomic binning, comparative biology and taxonomic classification.</title>
        <authorList>
            <person name="Goeker M."/>
        </authorList>
    </citation>
    <scope>NUCLEOTIDE SEQUENCE [LARGE SCALE GENOMIC DNA]</scope>
    <source>
        <strain evidence="2 3">DSM 16791</strain>
    </source>
</reference>
<dbReference type="RefSeq" id="WP_110034035.1">
    <property type="nucleotide sequence ID" value="NZ_QGTR01000006.1"/>
</dbReference>
<comment type="caution">
    <text evidence="2">The sequence shown here is derived from an EMBL/GenBank/DDBJ whole genome shotgun (WGS) entry which is preliminary data.</text>
</comment>
<dbReference type="PANTHER" id="PTHR43019:SF23">
    <property type="entry name" value="PROTEASE DO-LIKE 5, CHLOROPLASTIC"/>
    <property type="match status" value="1"/>
</dbReference>
<gene>
    <name evidence="2" type="ORF">DFR52_106270</name>
</gene>
<dbReference type="InterPro" id="IPR043504">
    <property type="entry name" value="Peptidase_S1_PA_chymotrypsin"/>
</dbReference>
<name>A0A317PDL6_9HYPH</name>
<dbReference type="Proteomes" id="UP000246352">
    <property type="component" value="Unassembled WGS sequence"/>
</dbReference>
<dbReference type="OrthoDB" id="7055795at2"/>
<dbReference type="GO" id="GO:0008233">
    <property type="term" value="F:peptidase activity"/>
    <property type="evidence" value="ECO:0007669"/>
    <property type="project" value="UniProtKB-KW"/>
</dbReference>
<evidence type="ECO:0000256" key="1">
    <source>
        <dbReference type="SAM" id="SignalP"/>
    </source>
</evidence>
<proteinExistence type="predicted"/>
<accession>A0A317PDL6</accession>
<keyword evidence="2" id="KW-0378">Hydrolase</keyword>
<feature type="chain" id="PRO_5016441892" evidence="1">
    <location>
        <begin position="26"/>
        <end position="483"/>
    </location>
</feature>
<protein>
    <submittedName>
        <fullName evidence="2">S1-C subfamily serine protease</fullName>
    </submittedName>
</protein>
<keyword evidence="3" id="KW-1185">Reference proteome</keyword>
<dbReference type="GO" id="GO:0006508">
    <property type="term" value="P:proteolysis"/>
    <property type="evidence" value="ECO:0007669"/>
    <property type="project" value="UniProtKB-KW"/>
</dbReference>
<dbReference type="Gene3D" id="2.40.10.10">
    <property type="entry name" value="Trypsin-like serine proteases"/>
    <property type="match status" value="2"/>
</dbReference>
<organism evidence="2 3">
    <name type="scientific">Hoeflea marina</name>
    <dbReference type="NCBI Taxonomy" id="274592"/>
    <lineage>
        <taxon>Bacteria</taxon>
        <taxon>Pseudomonadati</taxon>
        <taxon>Pseudomonadota</taxon>
        <taxon>Alphaproteobacteria</taxon>
        <taxon>Hyphomicrobiales</taxon>
        <taxon>Rhizobiaceae</taxon>
        <taxon>Hoeflea</taxon>
    </lineage>
</organism>
<sequence>MSLSRRLLSLFAFLACTLDPLGATAQVPTSVTNNVAPAVVLVQARKCSGDTPSRNGTGFAVDNSSEVVTAYHVVAGCDEIELWYEYASGTPSRTSSLSRVLKRHDLALLTVSNPPTNAYFTIAGALDPDKDLKALGYGLGSPSLSDLDLRVAFGSARLSQMLPTENMRDLARTSIDTSQTIIRFSRPLMPGMSGGPIFDANGEVVAVVAGGLKNGAVSSSWGWPATLVVALRQSKETPDRNASVTGTTFAFATTDQGDAESLTCGSLIFVKGKTLSFAEAAATSDDIARLQMTTGFSGVPRNEIEAFHFQTWIHPESGATVVIPDNVDLFEDGDTCMAQSDDGVFQQVVKADPAATPLDIRQISTNFELAVMQPQATPNIGWYPDNVLTQGLPTTRQDGLVVNRKAVFVGKENLGPGRVLAIHQFETLMARGGSFVGIAMTNNEVEQCFNVFNQPGLCSIDPDYLRDWAHFVLATQMSTYPIF</sequence>
<dbReference type="InterPro" id="IPR009003">
    <property type="entry name" value="Peptidase_S1_PA"/>
</dbReference>
<dbReference type="PANTHER" id="PTHR43019">
    <property type="entry name" value="SERINE ENDOPROTEASE DEGS"/>
    <property type="match status" value="1"/>
</dbReference>
<dbReference type="SUPFAM" id="SSF50494">
    <property type="entry name" value="Trypsin-like serine proteases"/>
    <property type="match status" value="1"/>
</dbReference>
<dbReference type="EMBL" id="QGTR01000006">
    <property type="protein sequence ID" value="PWV97745.1"/>
    <property type="molecule type" value="Genomic_DNA"/>
</dbReference>
<feature type="signal peptide" evidence="1">
    <location>
        <begin position="1"/>
        <end position="25"/>
    </location>
</feature>
<evidence type="ECO:0000313" key="3">
    <source>
        <dbReference type="Proteomes" id="UP000246352"/>
    </source>
</evidence>
<keyword evidence="1" id="KW-0732">Signal</keyword>